<keyword evidence="2" id="KW-1185">Reference proteome</keyword>
<dbReference type="EMBL" id="CAMKVN010000990">
    <property type="protein sequence ID" value="CAI2172860.1"/>
    <property type="molecule type" value="Genomic_DNA"/>
</dbReference>
<sequence>MDQISKLKLEIQEKDEFIYELKPYKDICSTSERKLESYERDNSQKNDEVNVGDIFSKASNLKYSGIEEGHLIFLDHARLSN</sequence>
<evidence type="ECO:0000313" key="2">
    <source>
        <dbReference type="Proteomes" id="UP001153678"/>
    </source>
</evidence>
<evidence type="ECO:0000313" key="1">
    <source>
        <dbReference type="EMBL" id="CAI2172860.1"/>
    </source>
</evidence>
<accession>A0A9W4WMF3</accession>
<dbReference type="Proteomes" id="UP001153678">
    <property type="component" value="Unassembled WGS sequence"/>
</dbReference>
<reference evidence="1" key="1">
    <citation type="submission" date="2022-08" db="EMBL/GenBank/DDBJ databases">
        <authorList>
            <person name="Kallberg Y."/>
            <person name="Tangrot J."/>
            <person name="Rosling A."/>
        </authorList>
    </citation>
    <scope>NUCLEOTIDE SEQUENCE</scope>
    <source>
        <strain evidence="1">Wild A</strain>
    </source>
</reference>
<organism evidence="1 2">
    <name type="scientific">Funneliformis geosporum</name>
    <dbReference type="NCBI Taxonomy" id="1117311"/>
    <lineage>
        <taxon>Eukaryota</taxon>
        <taxon>Fungi</taxon>
        <taxon>Fungi incertae sedis</taxon>
        <taxon>Mucoromycota</taxon>
        <taxon>Glomeromycotina</taxon>
        <taxon>Glomeromycetes</taxon>
        <taxon>Glomerales</taxon>
        <taxon>Glomeraceae</taxon>
        <taxon>Funneliformis</taxon>
    </lineage>
</organism>
<gene>
    <name evidence="1" type="ORF">FWILDA_LOCUS5793</name>
</gene>
<protein>
    <submittedName>
        <fullName evidence="1">8267_t:CDS:1</fullName>
    </submittedName>
</protein>
<proteinExistence type="predicted"/>
<comment type="caution">
    <text evidence="1">The sequence shown here is derived from an EMBL/GenBank/DDBJ whole genome shotgun (WGS) entry which is preliminary data.</text>
</comment>
<dbReference type="AlphaFoldDB" id="A0A9W4WMF3"/>
<name>A0A9W4WMF3_9GLOM</name>